<dbReference type="InterPro" id="IPR001078">
    <property type="entry name" value="2-oxoacid_DH_actylTfrase"/>
</dbReference>
<sequence>MRRWRRLASAAWSAPSDPQFYGDLEVDASALLAYQQQAKEVGTPVTVTALVGRAVAHGLSEVPELHNPSRIRSGEPTSDVFFIVATEGALSGLKLSDVAGKSAVEVSEELAEEARRVRQGDGPLDRATRTLAALPLPLRRLVLRAGSWMASDLGIDLPALGVARRPFGDAMISSVGMWGVRNAYSPLAAYYRVPLLVLVGGIAPTPVAVDGEVVVRPVLRLTATFDHRYVDGWHAARFAACVADYVGDPGRLEPAAVRAAANVAR</sequence>
<feature type="domain" description="2-oxoacid dehydrogenase acyltransferase catalytic" evidence="1">
    <location>
        <begin position="170"/>
        <end position="251"/>
    </location>
</feature>
<dbReference type="Gene3D" id="3.30.559.10">
    <property type="entry name" value="Chloramphenicol acetyltransferase-like domain"/>
    <property type="match status" value="1"/>
</dbReference>
<dbReference type="InterPro" id="IPR045257">
    <property type="entry name" value="E2/Pdx1"/>
</dbReference>
<evidence type="ECO:0000259" key="1">
    <source>
        <dbReference type="Pfam" id="PF00198"/>
    </source>
</evidence>
<evidence type="ECO:0000313" key="2">
    <source>
        <dbReference type="EMBL" id="GAA3820556.1"/>
    </source>
</evidence>
<comment type="caution">
    <text evidence="2">The sequence shown here is derived from an EMBL/GenBank/DDBJ whole genome shotgun (WGS) entry which is preliminary data.</text>
</comment>
<dbReference type="EMBL" id="BAABAH010000007">
    <property type="protein sequence ID" value="GAA3820556.1"/>
    <property type="molecule type" value="Genomic_DNA"/>
</dbReference>
<dbReference type="PANTHER" id="PTHR23151">
    <property type="entry name" value="DIHYDROLIPOAMIDE ACETYL/SUCCINYL-TRANSFERASE-RELATED"/>
    <property type="match status" value="1"/>
</dbReference>
<dbReference type="Proteomes" id="UP001501821">
    <property type="component" value="Unassembled WGS sequence"/>
</dbReference>
<dbReference type="PANTHER" id="PTHR23151:SF90">
    <property type="entry name" value="DIHYDROLIPOYLLYSINE-RESIDUE ACETYLTRANSFERASE COMPONENT OF PYRUVATE DEHYDROGENASE COMPLEX, MITOCHONDRIAL-RELATED"/>
    <property type="match status" value="1"/>
</dbReference>
<gene>
    <name evidence="2" type="ORF">GCM10022242_22790</name>
</gene>
<dbReference type="Pfam" id="PF00198">
    <property type="entry name" value="2-oxoacid_dh"/>
    <property type="match status" value="1"/>
</dbReference>
<accession>A0ABP7IK05</accession>
<evidence type="ECO:0000313" key="3">
    <source>
        <dbReference type="Proteomes" id="UP001501821"/>
    </source>
</evidence>
<dbReference type="SUPFAM" id="SSF52777">
    <property type="entry name" value="CoA-dependent acyltransferases"/>
    <property type="match status" value="1"/>
</dbReference>
<name>A0ABP7IK05_9ACTN</name>
<organism evidence="2 3">
    <name type="scientific">Nocardioides panacisoli</name>
    <dbReference type="NCBI Taxonomy" id="627624"/>
    <lineage>
        <taxon>Bacteria</taxon>
        <taxon>Bacillati</taxon>
        <taxon>Actinomycetota</taxon>
        <taxon>Actinomycetes</taxon>
        <taxon>Propionibacteriales</taxon>
        <taxon>Nocardioidaceae</taxon>
        <taxon>Nocardioides</taxon>
    </lineage>
</organism>
<keyword evidence="3" id="KW-1185">Reference proteome</keyword>
<dbReference type="InterPro" id="IPR023213">
    <property type="entry name" value="CAT-like_dom_sf"/>
</dbReference>
<proteinExistence type="predicted"/>
<reference evidence="3" key="1">
    <citation type="journal article" date="2019" name="Int. J. Syst. Evol. Microbiol.">
        <title>The Global Catalogue of Microorganisms (GCM) 10K type strain sequencing project: providing services to taxonomists for standard genome sequencing and annotation.</title>
        <authorList>
            <consortium name="The Broad Institute Genomics Platform"/>
            <consortium name="The Broad Institute Genome Sequencing Center for Infectious Disease"/>
            <person name="Wu L."/>
            <person name="Ma J."/>
        </authorList>
    </citation>
    <scope>NUCLEOTIDE SEQUENCE [LARGE SCALE GENOMIC DNA]</scope>
    <source>
        <strain evidence="3">JCM 16953</strain>
    </source>
</reference>
<protein>
    <recommendedName>
        <fullName evidence="1">2-oxoacid dehydrogenase acyltransferase catalytic domain-containing protein</fullName>
    </recommendedName>
</protein>